<evidence type="ECO:0000313" key="4">
    <source>
        <dbReference type="EMBL" id="SPC83622.1"/>
    </source>
</evidence>
<feature type="region of interest" description="Disordered" evidence="1">
    <location>
        <begin position="2524"/>
        <end position="2578"/>
    </location>
</feature>
<dbReference type="Gene3D" id="3.60.10.10">
    <property type="entry name" value="Endonuclease/exonuclease/phosphatase"/>
    <property type="match status" value="1"/>
</dbReference>
<dbReference type="PANTHER" id="PTHR33116">
    <property type="entry name" value="REVERSE TRANSCRIPTASE ZINC-BINDING DOMAIN-CONTAINING PROTEIN-RELATED-RELATED"/>
    <property type="match status" value="1"/>
</dbReference>
<protein>
    <recommendedName>
        <fullName evidence="3">Reverse transcriptase domain-containing protein</fullName>
    </recommendedName>
</protein>
<dbReference type="Pfam" id="PF03372">
    <property type="entry name" value="Exo_endo_phos"/>
    <property type="match status" value="1"/>
</dbReference>
<dbReference type="SUPFAM" id="SSF56219">
    <property type="entry name" value="DNase I-like"/>
    <property type="match status" value="1"/>
</dbReference>
<reference evidence="4" key="1">
    <citation type="submission" date="2018-02" db="EMBL/GenBank/DDBJ databases">
        <authorList>
            <person name="Cohen D.B."/>
            <person name="Kent A.D."/>
        </authorList>
    </citation>
    <scope>NUCLEOTIDE SEQUENCE</scope>
</reference>
<evidence type="ECO:0000256" key="1">
    <source>
        <dbReference type="SAM" id="MobiDB-lite"/>
    </source>
</evidence>
<keyword evidence="2" id="KW-1133">Transmembrane helix</keyword>
<feature type="domain" description="Reverse transcriptase" evidence="3">
    <location>
        <begin position="1603"/>
        <end position="1937"/>
    </location>
</feature>
<feature type="compositionally biased region" description="Basic and acidic residues" evidence="1">
    <location>
        <begin position="2563"/>
        <end position="2572"/>
    </location>
</feature>
<dbReference type="Pfam" id="PF13966">
    <property type="entry name" value="zf-RVT"/>
    <property type="match status" value="1"/>
</dbReference>
<dbReference type="Pfam" id="PF00078">
    <property type="entry name" value="RVT_1"/>
    <property type="match status" value="2"/>
</dbReference>
<dbReference type="InterPro" id="IPR000477">
    <property type="entry name" value="RT_dom"/>
</dbReference>
<dbReference type="SUPFAM" id="SSF56672">
    <property type="entry name" value="DNA/RNA polymerases"/>
    <property type="match status" value="2"/>
</dbReference>
<feature type="region of interest" description="Disordered" evidence="1">
    <location>
        <begin position="407"/>
        <end position="428"/>
    </location>
</feature>
<proteinExistence type="predicted"/>
<dbReference type="InterPro" id="IPR043502">
    <property type="entry name" value="DNA/RNA_pol_sf"/>
</dbReference>
<feature type="region of interest" description="Disordered" evidence="1">
    <location>
        <begin position="214"/>
        <end position="233"/>
    </location>
</feature>
<keyword evidence="2" id="KW-0812">Transmembrane</keyword>
<dbReference type="CDD" id="cd01650">
    <property type="entry name" value="RT_nLTR_like"/>
    <property type="match status" value="2"/>
</dbReference>
<dbReference type="PANTHER" id="PTHR33116:SF78">
    <property type="entry name" value="OS12G0587133 PROTEIN"/>
    <property type="match status" value="1"/>
</dbReference>
<dbReference type="GO" id="GO:0003824">
    <property type="term" value="F:catalytic activity"/>
    <property type="evidence" value="ECO:0007669"/>
    <property type="project" value="InterPro"/>
</dbReference>
<feature type="domain" description="Reverse transcriptase" evidence="3">
    <location>
        <begin position="946"/>
        <end position="1226"/>
    </location>
</feature>
<evidence type="ECO:0000259" key="3">
    <source>
        <dbReference type="PROSITE" id="PS50878"/>
    </source>
</evidence>
<feature type="transmembrane region" description="Helical" evidence="2">
    <location>
        <begin position="1491"/>
        <end position="1512"/>
    </location>
</feature>
<dbReference type="InterPro" id="IPR005135">
    <property type="entry name" value="Endo/exonuclease/phosphatase"/>
</dbReference>
<accession>A0A2N9F8Y5</accession>
<dbReference type="EMBL" id="OIVN01000659">
    <property type="protein sequence ID" value="SPC83622.1"/>
    <property type="molecule type" value="Genomic_DNA"/>
</dbReference>
<organism evidence="4">
    <name type="scientific">Fagus sylvatica</name>
    <name type="common">Beechnut</name>
    <dbReference type="NCBI Taxonomy" id="28930"/>
    <lineage>
        <taxon>Eukaryota</taxon>
        <taxon>Viridiplantae</taxon>
        <taxon>Streptophyta</taxon>
        <taxon>Embryophyta</taxon>
        <taxon>Tracheophyta</taxon>
        <taxon>Spermatophyta</taxon>
        <taxon>Magnoliopsida</taxon>
        <taxon>eudicotyledons</taxon>
        <taxon>Gunneridae</taxon>
        <taxon>Pentapetalae</taxon>
        <taxon>rosids</taxon>
        <taxon>fabids</taxon>
        <taxon>Fagales</taxon>
        <taxon>Fagaceae</taxon>
        <taxon>Fagus</taxon>
    </lineage>
</organism>
<dbReference type="PROSITE" id="PS50878">
    <property type="entry name" value="RT_POL"/>
    <property type="match status" value="2"/>
</dbReference>
<evidence type="ECO:0000256" key="2">
    <source>
        <dbReference type="SAM" id="Phobius"/>
    </source>
</evidence>
<feature type="region of interest" description="Disordered" evidence="1">
    <location>
        <begin position="367"/>
        <end position="386"/>
    </location>
</feature>
<sequence length="2578" mass="292333">MGDRRSFRIESKRFDLVLGYVGRNQVRMSERSTFHRSMIYMSRDGARWLGRCVEENVVREGEKAFVRTLREHDKTFVSRRYSNKYGRYIEVLECGRGGSREWLVIPEGHKLNGWKGFSMELNLLLKPLPPNNPNHQVPTQKPHLLTAGEPTTGKGVVVAGGSKSYKEVVMDRKHDREVRVAPKKHVNKSVQSDGLLKTPMEEHLLSAVSSDGWSGEVVDQNKKGSNIPPKISATIKPRQPLRFSPDVSHVTSRDLGKGLTIHLNDKGQRSVVWTSTIKAQVKEQWVPHEQNAKSNFGLQGLMSKDREPVNLGLAVDMEVSRANYEERPSREMRGFGLHGTYCCSSTGTWWSVVTGCLGREWTGLPVTRSADRRGGGSPRLLSRDLGRDGVGARDEYMGVTGLAIEDGGGARDRGDEGEELGFDEGGCRGESVLKSEEAWAMGKTKAMDPSEWVMERMKKFSKFMRVDITGHEEEAMCLFMAIEARWRAKGGPSEVPKKTAGSVKKGMRELKRTWQPQLIMTRERVETKMETISTGVVRSIWGSSFVGWDFQAAEGASGGMLLMWDKRVVEQLDVAKGEFTLSCKFKSVEDDSEWMFSGVYGPNRDIDRKLLWEELSGIGSWWSLPWCIGGDFNVVRFPNEQGAGGGISSAMWDFSDFISDQGLFDLPLVGGRFTWSSNQDNPSMSRLDRFLVSPEWDIQFPTAVQSLLPRTLSDHFPILLDCGRNRGGKSPFQFENMWLRSEGFVDRVKHWWDSYWFEGSPSHILSQKLMALKADLKQWNRDVFGDVGERAYREDRRRELHKVMDLDEISWRQKSHVLWLKEGDRNTKFFHCMANSHRRNNFIGCLNVEGSLTSDPKEVEEGIIQYYRQLYCESTLWRPTLSGLPFKTLGSDEANSLVLPFGEEEVLEAVRCMSGDKAPGPDGFTMAFYQAYWDVVKSDVMKVMHHFHHYGTFAKSLNATFVVLIPKKVGATEVKDFRPISLVGSMYKIISKVLANRLKGVLGGLLSQSQNAFIQGRQILDSVLIASECVDSRLREGTPGILCKLDLEKAYDHVNWDFLLTLLHRCGFPETWKKWIYFCISTVRFSIMINGSSCGFFESSRGLRQGDSLSPLLFVVVMEALNKLLVRAEEGQFLRGFEVRGRSNDSLMISNLLFVNDTLIFYDADLDQIGYLKCTLLCFEAVSGLKVNLGKSEMVPIGNVPNIQKLAAMLDCRIFALPMNYLGLPLGARYKSKALWDPVLEKIGRKLAGWKKLYLSKGARLTLIKSTLSSLPVYFLSLFPLPASVNRRMEKLQREFLWGGMGDAHKFPLVNWKTVCQPVQCGGLGIKNHAVLNQALLGKWLWRFMVEHDSLWKQVIVTKYGYESGSWSPGIVNGPYGMSVWKHIRQGWDRFFPHIKFVLGLWLAHPLLVGHLVWGGYSQQGLSLLFRIAQNSEARVADYLCWHLAKWGSPLGCSFNKIKRIRCAGVLLGGAVLSGESPNHLLLHCEMAQSLWTMVFCLFGVVWVMPGSVLEVLASWMGSFRKSLHADVWSAAPLCVMWVIWRERNLRVFEGQERTVLELKLANPPLNAALTTFWSTTSNTFVFSEGYMSPTLYDVFAMLGLPSDGIAIHHDFEFKHSETVVIDKTESALAYTRFLAKYRKTGDAIITFEEEVFFYLYWLCKFLINVSSKRIVNYYIPIALALANNKLALGPFFLGSVYKILAKVLANCLKRVLGGFVSESQNAFVGGKQTQDSVLIANECLDSRLQSHLPGVVCKFDIEKAYDHINWDCKLLLLDRMGFGFKWRTWIRTCISTVRFSIMVNGSPLDFFGSSRGLRQRDPLSPLLFLLVMEVLSQLLHRTEEAGLTCGFKAGSATVSGLSISHLLFVDDTIVFCDTDRDQLLHLRMVLAGFETVTGLGVNLGKNELVPIGEVSNVGQLAEILCCCVGGLPMSYLGMPLGASFKASSMWNPILENIEHKLAGWKKLYLSKGRRLILLKSTLSSLPTYFLSLFTIPKHVAERIEKIQRNFLWSGLGDGFKHHLVGWNTVCRPIANGGLGIRRVAVTNRALLGKWLWRFGREENHLWRRVIVAKYGLEGGGWSSLKLRGSHGCGLWKGIMLGQDLFFQHIELVPGQSDRVLFWHDSWCGMIPLKTLFPVLFSCSSDKSASLASLLSRLGEGESRVWNFSFIWDFNDWEMAEVVSFFNLIHSKIPSHEGPDVMKWTLRQHGIFEPYGGVKAPRRVAFFVWTAAWGKILTCDNLMRRGYSLARWCCMCRKWWETGEHLLIHCALASDLWSAVLRRESECFREREKGNPFIWYQSCIRAMVEIRASQIAVLEKNMQKFQQQVDDHTGSIEGLHLKVDGLEAGVAEIRAMMQEVMKRLPVVEEPAVQPRQEEQSPNRVQANLGEQIPIAPREAHGVPLGAEVRNAMPMRPLNQDFRVRANQPRVSIQTGEFFENGQNEPILGEFGDPIEERKNVRNNARFMPPFQRHFEVPYEEPWLGRRQGRQQGQQAQFEPYAAPPRHGMHFGDPREEQWGLNDQDEAWFDPGGGRQARERPRQYQGAHHRDPYWQEQDGPPWIQGRVGDPRPMKLDFSKVQGW</sequence>
<keyword evidence="2" id="KW-0472">Membrane</keyword>
<name>A0A2N9F8Y5_FAGSY</name>
<feature type="compositionally biased region" description="Basic and acidic residues" evidence="1">
    <location>
        <begin position="2531"/>
        <end position="2548"/>
    </location>
</feature>
<dbReference type="InterPro" id="IPR036691">
    <property type="entry name" value="Endo/exonu/phosph_ase_sf"/>
</dbReference>
<gene>
    <name evidence="4" type="ORF">FSB_LOCUS11504</name>
</gene>
<dbReference type="InterPro" id="IPR026960">
    <property type="entry name" value="RVT-Znf"/>
</dbReference>